<evidence type="ECO:0000259" key="7">
    <source>
        <dbReference type="Pfam" id="PF14693"/>
    </source>
</evidence>
<dbReference type="PANTHER" id="PTHR33284">
    <property type="entry name" value="RIBOSOMAL PROTEIN L25/GLN-TRNA SYNTHETASE, ANTI-CODON-BINDING DOMAIN-CONTAINING PROTEIN"/>
    <property type="match status" value="1"/>
</dbReference>
<comment type="similarity">
    <text evidence="5">Belongs to the bacterial ribosomal protein bL25 family. CTC subfamily.</text>
</comment>
<keyword evidence="1 5" id="KW-0699">rRNA-binding</keyword>
<dbReference type="GO" id="GO:0003735">
    <property type="term" value="F:structural constituent of ribosome"/>
    <property type="evidence" value="ECO:0007669"/>
    <property type="project" value="InterPro"/>
</dbReference>
<evidence type="ECO:0000256" key="3">
    <source>
        <dbReference type="ARBA" id="ARBA00022980"/>
    </source>
</evidence>
<dbReference type="SUPFAM" id="SSF50715">
    <property type="entry name" value="Ribosomal protein L25-like"/>
    <property type="match status" value="1"/>
</dbReference>
<dbReference type="HAMAP" id="MF_01334">
    <property type="entry name" value="Ribosomal_bL25_CTC"/>
    <property type="match status" value="1"/>
</dbReference>
<dbReference type="CDD" id="cd00495">
    <property type="entry name" value="Ribosomal_L25_TL5_CTC"/>
    <property type="match status" value="1"/>
</dbReference>
<dbReference type="AlphaFoldDB" id="A0AB38YCP4"/>
<feature type="domain" description="Large ribosomal subunit protein bL25 L25" evidence="6">
    <location>
        <begin position="7"/>
        <end position="96"/>
    </location>
</feature>
<dbReference type="PANTHER" id="PTHR33284:SF1">
    <property type="entry name" value="RIBOSOMAL PROTEIN L25_GLN-TRNA SYNTHETASE, ANTI-CODON-BINDING DOMAIN-CONTAINING PROTEIN"/>
    <property type="match status" value="1"/>
</dbReference>
<dbReference type="EMBL" id="CP101717">
    <property type="protein sequence ID" value="WLD57129.1"/>
    <property type="molecule type" value="Genomic_DNA"/>
</dbReference>
<dbReference type="InterPro" id="IPR020055">
    <property type="entry name" value="Ribosomal_bL25_short"/>
</dbReference>
<dbReference type="InterPro" id="IPR020930">
    <property type="entry name" value="Ribosomal_uL5_bac-type"/>
</dbReference>
<dbReference type="NCBIfam" id="NF004130">
    <property type="entry name" value="PRK05618.1-5"/>
    <property type="match status" value="1"/>
</dbReference>
<evidence type="ECO:0000256" key="4">
    <source>
        <dbReference type="ARBA" id="ARBA00023274"/>
    </source>
</evidence>
<dbReference type="Gene3D" id="2.40.240.10">
    <property type="entry name" value="Ribosomal Protein L25, Chain P"/>
    <property type="match status" value="1"/>
</dbReference>
<evidence type="ECO:0000256" key="5">
    <source>
        <dbReference type="HAMAP-Rule" id="MF_01334"/>
    </source>
</evidence>
<dbReference type="InterPro" id="IPR037121">
    <property type="entry name" value="Ribosomal_bL25_C"/>
</dbReference>
<dbReference type="NCBIfam" id="NF004612">
    <property type="entry name" value="PRK05943.1"/>
    <property type="match status" value="1"/>
</dbReference>
<keyword evidence="4 5" id="KW-0687">Ribonucleoprotein</keyword>
<dbReference type="RefSeq" id="WP_304994416.1">
    <property type="nucleotide sequence ID" value="NZ_CP101717.1"/>
</dbReference>
<feature type="domain" description="Large ribosomal subunit protein bL25 beta" evidence="7">
    <location>
        <begin position="104"/>
        <end position="192"/>
    </location>
</feature>
<dbReference type="Pfam" id="PF14693">
    <property type="entry name" value="Ribosomal_TL5_C"/>
    <property type="match status" value="1"/>
</dbReference>
<sequence length="208" mass="22399">MSQVYNLAAEERTDLGKGASRRLRREGKIPAVMYGGTKAQKPVSLSFSASTIAKATQNEGFFSHVLTLEIGGKEQQVVLMDMQRHPARGDVMHMDFERVTKTTKVHKRVPLHFINEDKCVGVKAGGLLLHSVNDVEITCKASDLPEFIEIDVSKLEVGGVVHLSDITVPKGVTLVELAKGPEHDAPVVSVLGAKGGSAAEESDEEAEA</sequence>
<gene>
    <name evidence="5" type="primary">rplY</name>
    <name evidence="5" type="synonym">ctc</name>
    <name evidence="8" type="ORF">NFC81_10370</name>
</gene>
<comment type="function">
    <text evidence="5">This is one of the proteins that binds to the 5S RNA in the ribosome where it forms part of the central protuberance.</text>
</comment>
<accession>A0AB38YCP4</accession>
<dbReference type="InterPro" id="IPR020057">
    <property type="entry name" value="Ribosomal_bL25_b-dom"/>
</dbReference>
<evidence type="ECO:0000256" key="1">
    <source>
        <dbReference type="ARBA" id="ARBA00022730"/>
    </source>
</evidence>
<dbReference type="GO" id="GO:0008097">
    <property type="term" value="F:5S rRNA binding"/>
    <property type="evidence" value="ECO:0007669"/>
    <property type="project" value="InterPro"/>
</dbReference>
<dbReference type="GO" id="GO:0006412">
    <property type="term" value="P:translation"/>
    <property type="evidence" value="ECO:0007669"/>
    <property type="project" value="UniProtKB-UniRule"/>
</dbReference>
<dbReference type="Pfam" id="PF01386">
    <property type="entry name" value="Ribosomal_L25p"/>
    <property type="match status" value="1"/>
</dbReference>
<reference evidence="8" key="1">
    <citation type="submission" date="2022-07" db="EMBL/GenBank/DDBJ databases">
        <title>Complete genome sequence of Salinispirillum sp. LH10-3-1 capable of multiple carbohydrate inversion isolated from a soda lake.</title>
        <authorList>
            <person name="Liu J."/>
            <person name="Zhai Y."/>
            <person name="Zhang H."/>
            <person name="Yang H."/>
            <person name="Qu J."/>
            <person name="Li J."/>
        </authorList>
    </citation>
    <scope>NUCLEOTIDE SEQUENCE</scope>
    <source>
        <strain evidence="8">LH 10-3-1</strain>
    </source>
</reference>
<dbReference type="GO" id="GO:0022625">
    <property type="term" value="C:cytosolic large ribosomal subunit"/>
    <property type="evidence" value="ECO:0007669"/>
    <property type="project" value="TreeGrafter"/>
</dbReference>
<dbReference type="InterPro" id="IPR011035">
    <property type="entry name" value="Ribosomal_bL25/Gln-tRNA_synth"/>
</dbReference>
<evidence type="ECO:0000313" key="8">
    <source>
        <dbReference type="EMBL" id="WLD57129.1"/>
    </source>
</evidence>
<dbReference type="InterPro" id="IPR020056">
    <property type="entry name" value="Rbsml_bL25/Gln-tRNA_synth_N"/>
</dbReference>
<keyword evidence="2 5" id="KW-0694">RNA-binding</keyword>
<dbReference type="Gene3D" id="2.170.120.20">
    <property type="entry name" value="Ribosomal protein L25, beta domain"/>
    <property type="match status" value="1"/>
</dbReference>
<organism evidence="8">
    <name type="scientific">Salinispirillum sp. LH 10-3-1</name>
    <dbReference type="NCBI Taxonomy" id="2952525"/>
    <lineage>
        <taxon>Bacteria</taxon>
        <taxon>Pseudomonadati</taxon>
        <taxon>Pseudomonadota</taxon>
        <taxon>Gammaproteobacteria</taxon>
        <taxon>Oceanospirillales</taxon>
        <taxon>Saccharospirillaceae</taxon>
        <taxon>Salinispirillum</taxon>
    </lineage>
</organism>
<dbReference type="NCBIfam" id="TIGR00731">
    <property type="entry name" value="bL25_bact_ctc"/>
    <property type="match status" value="1"/>
</dbReference>
<comment type="subunit">
    <text evidence="5">Part of the 50S ribosomal subunit; part of the 5S rRNA/L5/L18/L25 subcomplex. Contacts the 5S rRNA. Binds to the 5S rRNA independently of L5 and L18.</text>
</comment>
<name>A0AB38YCP4_9GAMM</name>
<dbReference type="HAMAP" id="MF_01336">
    <property type="entry name" value="Ribosomal_bL25"/>
    <property type="match status" value="1"/>
</dbReference>
<dbReference type="NCBIfam" id="NF004128">
    <property type="entry name" value="PRK05618.1-2"/>
    <property type="match status" value="1"/>
</dbReference>
<proteinExistence type="inferred from homology"/>
<keyword evidence="3 5" id="KW-0689">Ribosomal protein</keyword>
<evidence type="ECO:0000259" key="6">
    <source>
        <dbReference type="Pfam" id="PF01386"/>
    </source>
</evidence>
<dbReference type="InterPro" id="IPR001021">
    <property type="entry name" value="Ribosomal_bL25_long"/>
</dbReference>
<evidence type="ECO:0000256" key="2">
    <source>
        <dbReference type="ARBA" id="ARBA00022884"/>
    </source>
</evidence>
<dbReference type="InterPro" id="IPR029751">
    <property type="entry name" value="Ribosomal_L25_dom"/>
</dbReference>
<protein>
    <recommendedName>
        <fullName evidence="5">Large ribosomal subunit protein bL25</fullName>
    </recommendedName>
    <alternativeName>
        <fullName evidence="5">General stress protein CTC</fullName>
    </alternativeName>
</protein>